<reference evidence="2" key="1">
    <citation type="submission" date="2021-04" db="EMBL/GenBank/DDBJ databases">
        <authorList>
            <person name="Chebbi M.A.C M."/>
        </authorList>
    </citation>
    <scope>NUCLEOTIDE SEQUENCE</scope>
</reference>
<feature type="domain" description="MULE transposase" evidence="1">
    <location>
        <begin position="193"/>
        <end position="289"/>
    </location>
</feature>
<evidence type="ECO:0000313" key="3">
    <source>
        <dbReference type="Proteomes" id="UP000786811"/>
    </source>
</evidence>
<dbReference type="AlphaFoldDB" id="A0A8J2MHC0"/>
<dbReference type="Proteomes" id="UP000786811">
    <property type="component" value="Unassembled WGS sequence"/>
</dbReference>
<dbReference type="Pfam" id="PF10551">
    <property type="entry name" value="MULE"/>
    <property type="match status" value="1"/>
</dbReference>
<proteinExistence type="predicted"/>
<comment type="caution">
    <text evidence="2">The sequence shown here is derived from an EMBL/GenBank/DDBJ whole genome shotgun (WGS) entry which is preliminary data.</text>
</comment>
<dbReference type="Gene3D" id="2.20.25.240">
    <property type="match status" value="1"/>
</dbReference>
<accession>A0A8J2MHC0</accession>
<gene>
    <name evidence="2" type="ORF">HICCMSTLAB_LOCUS3699</name>
</gene>
<organism evidence="2 3">
    <name type="scientific">Cotesia congregata</name>
    <name type="common">Parasitoid wasp</name>
    <name type="synonym">Apanteles congregatus</name>
    <dbReference type="NCBI Taxonomy" id="51543"/>
    <lineage>
        <taxon>Eukaryota</taxon>
        <taxon>Metazoa</taxon>
        <taxon>Ecdysozoa</taxon>
        <taxon>Arthropoda</taxon>
        <taxon>Hexapoda</taxon>
        <taxon>Insecta</taxon>
        <taxon>Pterygota</taxon>
        <taxon>Neoptera</taxon>
        <taxon>Endopterygota</taxon>
        <taxon>Hymenoptera</taxon>
        <taxon>Apocrita</taxon>
        <taxon>Ichneumonoidea</taxon>
        <taxon>Braconidae</taxon>
        <taxon>Microgastrinae</taxon>
        <taxon>Cotesia</taxon>
    </lineage>
</organism>
<evidence type="ECO:0000313" key="2">
    <source>
        <dbReference type="EMBL" id="CAG5082980.1"/>
    </source>
</evidence>
<protein>
    <recommendedName>
        <fullName evidence="1">MULE transposase domain-containing protein</fullName>
    </recommendedName>
</protein>
<dbReference type="InterPro" id="IPR052579">
    <property type="entry name" value="Zinc_finger_SWIM"/>
</dbReference>
<sequence>MNKKIFNHLKEPRLKLPDKFYNGYGYSTYHNVGDVSYIRCFERNSYSCGAHGKFVNNKPQLTEGHNHEADPKLHLYNSFQQDLFKATLARPFQSFRLIYDHLSILHYEAAVKYTWAKMKPLMESWRRRNQPRNPPTPHNLQQYSELLSMPEWSHLLTYPQGQLRATTLRASDGSLLTMLCNSDFLRLVDSSMLFMDATFRITSRKPKVYQVFTILGLINDRQALPLCWVLMTRKTTAAYRTALSHFKNQLAPHINPETIMTDFEIAEDIAIKDVFPEAIHIGCFFHYCQALTKRLEKLGLMELVSNWKYGRILIRKMMALALLPSIEALEGYQWIMRNIPENIKVLFGSFFSYYHDQWIKKTPPELWSIYGHLHRTNNLAESYHKKINLRFGTHPPIWKFTESLKTLQAVTHIEYLSLRNGENIVRQAPQPYENEMDIKILKAWQLLNNKTLDVPHFLACASKFLKAFQRGVTQNLEDENFAGQKINVPGNNGGIIDGNFDHLLIFQELDIMQDY</sequence>
<evidence type="ECO:0000259" key="1">
    <source>
        <dbReference type="Pfam" id="PF10551"/>
    </source>
</evidence>
<dbReference type="OrthoDB" id="7685286at2759"/>
<keyword evidence="3" id="KW-1185">Reference proteome</keyword>
<dbReference type="EMBL" id="CAJNRD030001118">
    <property type="protein sequence ID" value="CAG5082980.1"/>
    <property type="molecule type" value="Genomic_DNA"/>
</dbReference>
<dbReference type="PANTHER" id="PTHR31569:SF4">
    <property type="entry name" value="SWIM-TYPE DOMAIN-CONTAINING PROTEIN"/>
    <property type="match status" value="1"/>
</dbReference>
<dbReference type="PANTHER" id="PTHR31569">
    <property type="entry name" value="SWIM-TYPE DOMAIN-CONTAINING PROTEIN"/>
    <property type="match status" value="1"/>
</dbReference>
<dbReference type="InterPro" id="IPR018289">
    <property type="entry name" value="MULE_transposase_dom"/>
</dbReference>
<name>A0A8J2MHC0_COTCN</name>